<protein>
    <submittedName>
        <fullName evidence="1">Uncharacterized protein</fullName>
    </submittedName>
</protein>
<dbReference type="EMBL" id="AP024563">
    <property type="protein sequence ID" value="BCU05339.1"/>
    <property type="molecule type" value="Genomic_DNA"/>
</dbReference>
<evidence type="ECO:0000313" key="2">
    <source>
        <dbReference type="Proteomes" id="UP000680679"/>
    </source>
</evidence>
<accession>A0ABM7QHX1</accession>
<reference evidence="1 2" key="1">
    <citation type="submission" date="2021-04" db="EMBL/GenBank/DDBJ databases">
        <title>Complete genome sequencing of Allochromatium tepidum strain NZ.</title>
        <authorList>
            <person name="Tsukatani Y."/>
            <person name="Mori H."/>
        </authorList>
    </citation>
    <scope>NUCLEOTIDE SEQUENCE [LARGE SCALE GENOMIC DNA]</scope>
    <source>
        <strain evidence="1 2">NZ</strain>
    </source>
</reference>
<dbReference type="Proteomes" id="UP000680679">
    <property type="component" value="Chromosome"/>
</dbReference>
<organism evidence="1 2">
    <name type="scientific">Allochromatium tepidum</name>
    <dbReference type="NCBI Taxonomy" id="553982"/>
    <lineage>
        <taxon>Bacteria</taxon>
        <taxon>Pseudomonadati</taxon>
        <taxon>Pseudomonadota</taxon>
        <taxon>Gammaproteobacteria</taxon>
        <taxon>Chromatiales</taxon>
        <taxon>Chromatiaceae</taxon>
        <taxon>Allochromatium</taxon>
    </lineage>
</organism>
<dbReference type="RefSeq" id="WP_213379401.1">
    <property type="nucleotide sequence ID" value="NZ_AP024563.1"/>
</dbReference>
<keyword evidence="2" id="KW-1185">Reference proteome</keyword>
<name>A0ABM7QHX1_9GAMM</name>
<gene>
    <name evidence="1" type="ORF">Atep_00160</name>
</gene>
<evidence type="ECO:0000313" key="1">
    <source>
        <dbReference type="EMBL" id="BCU05339.1"/>
    </source>
</evidence>
<proteinExistence type="predicted"/>
<sequence>MGQAAGDGIRLNPVRRSPVIEVRVGPHPRCALTADSTPATLKSGILSHLLPAIVGARRLMLPVGDTATEIGEVVQRALKGQFKARVTQRTTALQVLYILMLGTPRCAVAHRESGPERAFIGRRRRNVTERPMMASSELTRRIPT</sequence>